<reference evidence="2 3" key="1">
    <citation type="submission" date="2021-03" db="EMBL/GenBank/DDBJ databases">
        <title>Assistant Professor.</title>
        <authorList>
            <person name="Huq M.A."/>
        </authorList>
    </citation>
    <scope>NUCLEOTIDE SEQUENCE [LARGE SCALE GENOMIC DNA]</scope>
    <source>
        <strain evidence="2 3">MAH-29</strain>
    </source>
</reference>
<protein>
    <submittedName>
        <fullName evidence="2">SBBP repeat-containing protein</fullName>
    </submittedName>
</protein>
<accession>A0ABS3YUP4</accession>
<sequence length="988" mass="105752">MRNVLRFGKSLLVAGVLFTSVNCMAQVREKWVKRQNGDANNYDKANALIVDQYCNVIVTGLSEGKGSGYDYATIKYSDEGEAKWIKRFNGPANGDDEAAATAIDNKGNVYVTGLSTGSGTETDFATIMYDEEGNTKWVQRFNGPGNGADIATAIAVDKDGNVYVTGHSTGKGTGFDITTIKYDNNGNAKWVKRYNGPGNGDDEATAIAIDNNGNVYVTGWSTGNGTGGDYTTIKYDNNGSQQWVNRYNGPINDFDIANALAVDGAGNVYVTGYITRIENQGEGSATDIATIKYNASGIQQWAIIYNKQSRDEAYALKIDQAGNVYITGMSGPTVEDPENDYVTIKYNTNGIQQWAAIFSGAGYGFFGSDAFATNLELDAAGNVYVTGGSSIRAELDYVTIKYNANGVQQWLASYDGPGNDIDRASAIGLDKNGNVYITGPSSLGNNADYATIKYNSAGMQKWLRRYNGPGGELKGGDDVATALAVDKDGNVHVTGGMTRLITGSDYTTFKYNTNGDRDWKKTYNGPGTGPDQASAIILDAQGNVYVTGSSFGKGSLADFTTVKYDAAGNTQWGKRYNGPDNLSDKANAIAVDAQGNVYVTGISTAGNLYGDYVTIKYDAAGNTKWVKRYNGPGNSLDEPVAIAVDASGNVYVTGTSYDVTSFADFATVKYDANGNQQWVARFNAPYNADDEPKKLVVDALGNVFVTGYSWGNSGTIDYTTIKYNTAGVQQWLARYDSPDNGFDTPNDLTIDAAGNVYVTGSSGNFGSGADMTTIKYNAAGVQQWAASYDAANSEDIGNALAVDAQGNVYVTGSSRLDNNLFEDYATVKYNAKGVQQWVARYTGPGNHTDMPTGIGLDKNGNVYVTGYSFGDGTSNDYTTIKYEQTPLVTMSSAIDPVPNNLAIEQREPAKLTVKAFPNAFTQYINLQWSGSDGPVTITITDNMGRLVDKRTGLAASGTLQTGNKFTQGVYFAEIVQGKEKIIVKLVKN</sequence>
<dbReference type="EMBL" id="JAGHKO010000004">
    <property type="protein sequence ID" value="MBO9201622.1"/>
    <property type="molecule type" value="Genomic_DNA"/>
</dbReference>
<keyword evidence="1" id="KW-0732">Signal</keyword>
<dbReference type="InterPro" id="IPR010620">
    <property type="entry name" value="SBBP_repeat"/>
</dbReference>
<dbReference type="Gene3D" id="2.40.10.500">
    <property type="match status" value="1"/>
</dbReference>
<gene>
    <name evidence="2" type="ORF">J7I42_15175</name>
</gene>
<organism evidence="2 3">
    <name type="scientific">Niastella soli</name>
    <dbReference type="NCBI Taxonomy" id="2821487"/>
    <lineage>
        <taxon>Bacteria</taxon>
        <taxon>Pseudomonadati</taxon>
        <taxon>Bacteroidota</taxon>
        <taxon>Chitinophagia</taxon>
        <taxon>Chitinophagales</taxon>
        <taxon>Chitinophagaceae</taxon>
        <taxon>Niastella</taxon>
    </lineage>
</organism>
<evidence type="ECO:0000313" key="3">
    <source>
        <dbReference type="Proteomes" id="UP000677244"/>
    </source>
</evidence>
<comment type="caution">
    <text evidence="2">The sequence shown here is derived from an EMBL/GenBank/DDBJ whole genome shotgun (WGS) entry which is preliminary data.</text>
</comment>
<dbReference type="InterPro" id="IPR013431">
    <property type="entry name" value="Delta_60_rpt"/>
</dbReference>
<feature type="signal peptide" evidence="1">
    <location>
        <begin position="1"/>
        <end position="25"/>
    </location>
</feature>
<dbReference type="NCBIfam" id="TIGR02608">
    <property type="entry name" value="delta_60_rpt"/>
    <property type="match status" value="3"/>
</dbReference>
<dbReference type="InterPro" id="IPR011042">
    <property type="entry name" value="6-blade_b-propeller_TolB-like"/>
</dbReference>
<dbReference type="SUPFAM" id="SSF63829">
    <property type="entry name" value="Calcium-dependent phosphotriesterase"/>
    <property type="match status" value="2"/>
</dbReference>
<dbReference type="Pfam" id="PF06739">
    <property type="entry name" value="SBBP"/>
    <property type="match status" value="6"/>
</dbReference>
<feature type="chain" id="PRO_5047057088" evidence="1">
    <location>
        <begin position="26"/>
        <end position="988"/>
    </location>
</feature>
<name>A0ABS3YUP4_9BACT</name>
<dbReference type="Gene3D" id="2.120.10.30">
    <property type="entry name" value="TolB, C-terminal domain"/>
    <property type="match status" value="3"/>
</dbReference>
<keyword evidence="3" id="KW-1185">Reference proteome</keyword>
<dbReference type="RefSeq" id="WP_209139676.1">
    <property type="nucleotide sequence ID" value="NZ_JAGHKO010000004.1"/>
</dbReference>
<evidence type="ECO:0000256" key="1">
    <source>
        <dbReference type="SAM" id="SignalP"/>
    </source>
</evidence>
<proteinExistence type="predicted"/>
<dbReference type="SUPFAM" id="SSF101898">
    <property type="entry name" value="NHL repeat"/>
    <property type="match status" value="2"/>
</dbReference>
<dbReference type="NCBIfam" id="TIGR04183">
    <property type="entry name" value="Por_Secre_tail"/>
    <property type="match status" value="1"/>
</dbReference>
<dbReference type="InterPro" id="IPR052918">
    <property type="entry name" value="Motility_Chemotaxis_Reg"/>
</dbReference>
<dbReference type="Proteomes" id="UP000677244">
    <property type="component" value="Unassembled WGS sequence"/>
</dbReference>
<dbReference type="PANTHER" id="PTHR35580">
    <property type="entry name" value="CELL SURFACE GLYCOPROTEIN (S-LAYER PROTEIN)-LIKE PROTEIN"/>
    <property type="match status" value="1"/>
</dbReference>
<dbReference type="InterPro" id="IPR026444">
    <property type="entry name" value="Secre_tail"/>
</dbReference>
<dbReference type="PANTHER" id="PTHR35580:SF1">
    <property type="entry name" value="PHYTASE-LIKE DOMAIN-CONTAINING PROTEIN"/>
    <property type="match status" value="1"/>
</dbReference>
<evidence type="ECO:0000313" key="2">
    <source>
        <dbReference type="EMBL" id="MBO9201622.1"/>
    </source>
</evidence>